<dbReference type="GO" id="GO:0016787">
    <property type="term" value="F:hydrolase activity"/>
    <property type="evidence" value="ECO:0007669"/>
    <property type="project" value="UniProtKB-KW"/>
</dbReference>
<dbReference type="OrthoDB" id="2152029at2759"/>
<protein>
    <recommendedName>
        <fullName evidence="2">Alpha/beta hydrolase fold-3 domain-containing protein</fullName>
    </recommendedName>
</protein>
<sequence>MQIETCPISQRTWLMHTLQTFIRPFKPSLVKPPSNLEKKLEWSKTGSPRLSIPRPVKRKCVVTERLVEDVWLYDLDHKSSTPKKNGRILYFCGGGFQAPPSSQHWSFVVELSRRLPHLHLTIISYPLAPRTTASTAIPALLKVYHEISSQSQRASEDLHMCGDSSGGNIALTLTLHALSTKSEVTPKSIMLISPVVDCSNSNPDMKEVNTVDPVLSTGYTGDVAIKWRGDVSPSDPTISPVEGELSLLQDRNVMVNGIIGTWDVLAPDTIRLMDRLKEIGVEGKWWVGEGQMHCFPLAWRYGLSDSVKAKDWIIDVLKQSSK</sequence>
<gene>
    <name evidence="3" type="ORF">I302_06366</name>
    <name evidence="4" type="ORF">I302_107892</name>
</gene>
<dbReference type="RefSeq" id="XP_019044455.1">
    <property type="nucleotide sequence ID" value="XM_019192978.1"/>
</dbReference>
<dbReference type="GeneID" id="30210765"/>
<dbReference type="Proteomes" id="UP000092730">
    <property type="component" value="Chromosome 6"/>
</dbReference>
<dbReference type="InterPro" id="IPR013094">
    <property type="entry name" value="AB_hydrolase_3"/>
</dbReference>
<dbReference type="KEGG" id="kbi:30210765"/>
<dbReference type="InterPro" id="IPR050300">
    <property type="entry name" value="GDXG_lipolytic_enzyme"/>
</dbReference>
<organism evidence="3">
    <name type="scientific">Kwoniella bestiolae CBS 10118</name>
    <dbReference type="NCBI Taxonomy" id="1296100"/>
    <lineage>
        <taxon>Eukaryota</taxon>
        <taxon>Fungi</taxon>
        <taxon>Dikarya</taxon>
        <taxon>Basidiomycota</taxon>
        <taxon>Agaricomycotina</taxon>
        <taxon>Tremellomycetes</taxon>
        <taxon>Tremellales</taxon>
        <taxon>Cryptococcaceae</taxon>
        <taxon>Kwoniella</taxon>
    </lineage>
</organism>
<evidence type="ECO:0000313" key="5">
    <source>
        <dbReference type="Proteomes" id="UP000092730"/>
    </source>
</evidence>
<evidence type="ECO:0000256" key="1">
    <source>
        <dbReference type="ARBA" id="ARBA00022801"/>
    </source>
</evidence>
<dbReference type="AlphaFoldDB" id="A0A1B9FX95"/>
<feature type="domain" description="Alpha/beta hydrolase fold-3" evidence="2">
    <location>
        <begin position="88"/>
        <end position="296"/>
    </location>
</feature>
<reference evidence="3" key="3">
    <citation type="submission" date="2014-01" db="EMBL/GenBank/DDBJ databases">
        <title>Evolution of pathogenesis and genome organization in the Tremellales.</title>
        <authorList>
            <person name="Cuomo C."/>
            <person name="Litvintseva A."/>
            <person name="Heitman J."/>
            <person name="Chen Y."/>
            <person name="Sun S."/>
            <person name="Springer D."/>
            <person name="Dromer F."/>
            <person name="Young S."/>
            <person name="Zeng Q."/>
            <person name="Chapman S."/>
            <person name="Gujja S."/>
            <person name="Saif S."/>
            <person name="Birren B."/>
        </authorList>
    </citation>
    <scope>NUCLEOTIDE SEQUENCE</scope>
    <source>
        <strain evidence="3">CBS 10118</strain>
    </source>
</reference>
<dbReference type="EMBL" id="CP144546">
    <property type="protein sequence ID" value="WVW85854.1"/>
    <property type="molecule type" value="Genomic_DNA"/>
</dbReference>
<accession>A0A1B9FX95</accession>
<proteinExistence type="predicted"/>
<dbReference type="InterPro" id="IPR029058">
    <property type="entry name" value="AB_hydrolase_fold"/>
</dbReference>
<evidence type="ECO:0000259" key="2">
    <source>
        <dbReference type="Pfam" id="PF07859"/>
    </source>
</evidence>
<reference evidence="4" key="4">
    <citation type="submission" date="2024-02" db="EMBL/GenBank/DDBJ databases">
        <title>Comparative genomics of Cryptococcus and Kwoniella reveals pathogenesis evolution and contrasting modes of karyotype evolution via chromosome fusion or intercentromeric recombination.</title>
        <authorList>
            <person name="Coelho M.A."/>
            <person name="David-Palma M."/>
            <person name="Shea T."/>
            <person name="Bowers K."/>
            <person name="McGinley-Smith S."/>
            <person name="Mohammad A.W."/>
            <person name="Gnirke A."/>
            <person name="Yurkov A.M."/>
            <person name="Nowrousian M."/>
            <person name="Sun S."/>
            <person name="Cuomo C.A."/>
            <person name="Heitman J."/>
        </authorList>
    </citation>
    <scope>NUCLEOTIDE SEQUENCE</scope>
    <source>
        <strain evidence="4">CBS 10118</strain>
    </source>
</reference>
<dbReference type="SUPFAM" id="SSF53474">
    <property type="entry name" value="alpha/beta-Hydrolases"/>
    <property type="match status" value="1"/>
</dbReference>
<reference evidence="4" key="2">
    <citation type="submission" date="2013-07" db="EMBL/GenBank/DDBJ databases">
        <authorList>
            <consortium name="The Broad Institute Genome Sequencing Platform"/>
            <person name="Cuomo C."/>
            <person name="Litvintseva A."/>
            <person name="Chen Y."/>
            <person name="Heitman J."/>
            <person name="Sun S."/>
            <person name="Springer D."/>
            <person name="Dromer F."/>
            <person name="Young S.K."/>
            <person name="Zeng Q."/>
            <person name="Gargeya S."/>
            <person name="Fitzgerald M."/>
            <person name="Abouelleil A."/>
            <person name="Alvarado L."/>
            <person name="Berlin A.M."/>
            <person name="Chapman S.B."/>
            <person name="Dewar J."/>
            <person name="Goldberg J."/>
            <person name="Griggs A."/>
            <person name="Gujja S."/>
            <person name="Hansen M."/>
            <person name="Howarth C."/>
            <person name="Imamovic A."/>
            <person name="Larimer J."/>
            <person name="McCowan C."/>
            <person name="Murphy C."/>
            <person name="Pearson M."/>
            <person name="Priest M."/>
            <person name="Roberts A."/>
            <person name="Saif S."/>
            <person name="Shea T."/>
            <person name="Sykes S."/>
            <person name="Wortman J."/>
            <person name="Nusbaum C."/>
            <person name="Birren B."/>
        </authorList>
    </citation>
    <scope>NUCLEOTIDE SEQUENCE</scope>
    <source>
        <strain evidence="4">CBS 10118</strain>
    </source>
</reference>
<keyword evidence="1" id="KW-0378">Hydrolase</keyword>
<evidence type="ECO:0000313" key="3">
    <source>
        <dbReference type="EMBL" id="OCF23385.1"/>
    </source>
</evidence>
<dbReference type="PANTHER" id="PTHR48081:SF8">
    <property type="entry name" value="ALPHA_BETA HYDROLASE FOLD-3 DOMAIN-CONTAINING PROTEIN-RELATED"/>
    <property type="match status" value="1"/>
</dbReference>
<reference evidence="3" key="1">
    <citation type="submission" date="2013-07" db="EMBL/GenBank/DDBJ databases">
        <title>The Genome Sequence of Cryptococcus bestiolae CBS10118.</title>
        <authorList>
            <consortium name="The Broad Institute Genome Sequencing Platform"/>
            <person name="Cuomo C."/>
            <person name="Litvintseva A."/>
            <person name="Chen Y."/>
            <person name="Heitman J."/>
            <person name="Sun S."/>
            <person name="Springer D."/>
            <person name="Dromer F."/>
            <person name="Young S.K."/>
            <person name="Zeng Q."/>
            <person name="Gargeya S."/>
            <person name="Fitzgerald M."/>
            <person name="Abouelleil A."/>
            <person name="Alvarado L."/>
            <person name="Berlin A.M."/>
            <person name="Chapman S.B."/>
            <person name="Dewar J."/>
            <person name="Goldberg J."/>
            <person name="Griggs A."/>
            <person name="Gujja S."/>
            <person name="Hansen M."/>
            <person name="Howarth C."/>
            <person name="Imamovic A."/>
            <person name="Larimer J."/>
            <person name="McCowan C."/>
            <person name="Murphy C."/>
            <person name="Pearson M."/>
            <person name="Priest M."/>
            <person name="Roberts A."/>
            <person name="Saif S."/>
            <person name="Shea T."/>
            <person name="Sykes S."/>
            <person name="Wortman J."/>
            <person name="Nusbaum C."/>
            <person name="Birren B."/>
        </authorList>
    </citation>
    <scope>NUCLEOTIDE SEQUENCE [LARGE SCALE GENOMIC DNA]</scope>
    <source>
        <strain evidence="3">CBS 10118</strain>
    </source>
</reference>
<keyword evidence="5" id="KW-1185">Reference proteome</keyword>
<name>A0A1B9FX95_9TREE</name>
<dbReference type="STRING" id="1296100.A0A1B9FX95"/>
<dbReference type="PANTHER" id="PTHR48081">
    <property type="entry name" value="AB HYDROLASE SUPERFAMILY PROTEIN C4A8.06C"/>
    <property type="match status" value="1"/>
</dbReference>
<dbReference type="VEuPathDB" id="FungiDB:I302_06366"/>
<dbReference type="Pfam" id="PF07859">
    <property type="entry name" value="Abhydrolase_3"/>
    <property type="match status" value="1"/>
</dbReference>
<dbReference type="Gene3D" id="3.40.50.1820">
    <property type="entry name" value="alpha/beta hydrolase"/>
    <property type="match status" value="1"/>
</dbReference>
<evidence type="ECO:0000313" key="4">
    <source>
        <dbReference type="EMBL" id="WVW85854.1"/>
    </source>
</evidence>
<dbReference type="EMBL" id="KI894023">
    <property type="protein sequence ID" value="OCF23385.1"/>
    <property type="molecule type" value="Genomic_DNA"/>
</dbReference>